<sequence>MRIITGSRRGRKLKTLPGDAVRPTPDRVKEALFNILQFDLEGRVFLDLFAGSGQIGLEALSRGAKRAVFVDSAKASCGVVLENIHTTGFENEAQVMNAEYASYLLRCTETFDIAFLDPPYRTGTLTKALLAVTPHMNRGGIVICEHPTDEELPETAGEFVRVRDYRYGKILLTAYRHQSMV</sequence>
<evidence type="ECO:0000256" key="1">
    <source>
        <dbReference type="ARBA" id="ARBA00022603"/>
    </source>
</evidence>
<dbReference type="PANTHER" id="PTHR43542:SF1">
    <property type="entry name" value="METHYLTRANSFERASE"/>
    <property type="match status" value="1"/>
</dbReference>
<dbReference type="Proteomes" id="UP001199424">
    <property type="component" value="Unassembled WGS sequence"/>
</dbReference>
<evidence type="ECO:0000313" key="3">
    <source>
        <dbReference type="EMBL" id="MCC2135935.1"/>
    </source>
</evidence>
<proteinExistence type="predicted"/>
<gene>
    <name evidence="3" type="primary">rsmD</name>
    <name evidence="3" type="ORF">LKD31_02765</name>
</gene>
<dbReference type="PIRSF" id="PIRSF004553">
    <property type="entry name" value="CHP00095"/>
    <property type="match status" value="1"/>
</dbReference>
<evidence type="ECO:0000313" key="4">
    <source>
        <dbReference type="Proteomes" id="UP001199424"/>
    </source>
</evidence>
<reference evidence="3" key="1">
    <citation type="submission" date="2021-10" db="EMBL/GenBank/DDBJ databases">
        <title>Anaerobic single-cell dispensing facilitates the cultivation of human gut bacteria.</title>
        <authorList>
            <person name="Afrizal A."/>
        </authorList>
    </citation>
    <scope>NUCLEOTIDE SEQUENCE</scope>
    <source>
        <strain evidence="3">CLA-AA-H250</strain>
    </source>
</reference>
<keyword evidence="2 3" id="KW-0808">Transferase</keyword>
<dbReference type="InterPro" id="IPR004398">
    <property type="entry name" value="RNA_MeTrfase_RsmD"/>
</dbReference>
<evidence type="ECO:0000256" key="2">
    <source>
        <dbReference type="ARBA" id="ARBA00022679"/>
    </source>
</evidence>
<keyword evidence="1 3" id="KW-0489">Methyltransferase</keyword>
<dbReference type="Pfam" id="PF03602">
    <property type="entry name" value="Cons_hypoth95"/>
    <property type="match status" value="1"/>
</dbReference>
<dbReference type="CDD" id="cd02440">
    <property type="entry name" value="AdoMet_MTases"/>
    <property type="match status" value="1"/>
</dbReference>
<dbReference type="Gene3D" id="3.40.50.150">
    <property type="entry name" value="Vaccinia Virus protein VP39"/>
    <property type="match status" value="1"/>
</dbReference>
<dbReference type="EC" id="2.1.1.171" evidence="3"/>
<organism evidence="3 4">
    <name type="scientific">Hominenteromicrobium mulieris</name>
    <dbReference type="NCBI Taxonomy" id="2885357"/>
    <lineage>
        <taxon>Bacteria</taxon>
        <taxon>Bacillati</taxon>
        <taxon>Bacillota</taxon>
        <taxon>Clostridia</taxon>
        <taxon>Eubacteriales</taxon>
        <taxon>Oscillospiraceae</taxon>
        <taxon>Hominenteromicrobium</taxon>
    </lineage>
</organism>
<dbReference type="GO" id="GO:0003676">
    <property type="term" value="F:nucleic acid binding"/>
    <property type="evidence" value="ECO:0007669"/>
    <property type="project" value="InterPro"/>
</dbReference>
<dbReference type="NCBIfam" id="TIGR00095">
    <property type="entry name" value="16S rRNA (guanine(966)-N(2))-methyltransferase RsmD"/>
    <property type="match status" value="1"/>
</dbReference>
<comment type="caution">
    <text evidence="3">The sequence shown here is derived from an EMBL/GenBank/DDBJ whole genome shotgun (WGS) entry which is preliminary data.</text>
</comment>
<dbReference type="EMBL" id="JAJEQC010000002">
    <property type="protein sequence ID" value="MCC2135935.1"/>
    <property type="molecule type" value="Genomic_DNA"/>
</dbReference>
<dbReference type="InterPro" id="IPR029063">
    <property type="entry name" value="SAM-dependent_MTases_sf"/>
</dbReference>
<name>A0AAE3DG72_9FIRM</name>
<dbReference type="GO" id="GO:0052913">
    <property type="term" value="F:16S rRNA (guanine(966)-N(2))-methyltransferase activity"/>
    <property type="evidence" value="ECO:0007669"/>
    <property type="project" value="UniProtKB-EC"/>
</dbReference>
<dbReference type="PANTHER" id="PTHR43542">
    <property type="entry name" value="METHYLTRANSFERASE"/>
    <property type="match status" value="1"/>
</dbReference>
<dbReference type="AlphaFoldDB" id="A0AAE3DG72"/>
<keyword evidence="4" id="KW-1185">Reference proteome</keyword>
<dbReference type="SUPFAM" id="SSF53335">
    <property type="entry name" value="S-adenosyl-L-methionine-dependent methyltransferases"/>
    <property type="match status" value="1"/>
</dbReference>
<protein>
    <submittedName>
        <fullName evidence="3">16S rRNA (Guanine(966)-N(2))-methyltransferase RsmD</fullName>
        <ecNumber evidence="3">2.1.1.171</ecNumber>
    </submittedName>
</protein>
<accession>A0AAE3DG72</accession>
<dbReference type="PROSITE" id="PS00092">
    <property type="entry name" value="N6_MTASE"/>
    <property type="match status" value="1"/>
</dbReference>
<dbReference type="InterPro" id="IPR002052">
    <property type="entry name" value="DNA_methylase_N6_adenine_CS"/>
</dbReference>